<dbReference type="Proteomes" id="UP000256952">
    <property type="component" value="Chromosome CBM2613_b"/>
</dbReference>
<dbReference type="PROSITE" id="PS50949">
    <property type="entry name" value="HTH_GNTR"/>
    <property type="match status" value="1"/>
</dbReference>
<dbReference type="GO" id="GO:0003677">
    <property type="term" value="F:DNA binding"/>
    <property type="evidence" value="ECO:0007669"/>
    <property type="project" value="UniProtKB-KW"/>
</dbReference>
<dbReference type="SMART" id="SM00345">
    <property type="entry name" value="HTH_GNTR"/>
    <property type="match status" value="1"/>
</dbReference>
<dbReference type="SUPFAM" id="SSF46785">
    <property type="entry name" value="Winged helix' DNA-binding domain"/>
    <property type="match status" value="1"/>
</dbReference>
<keyword evidence="3" id="KW-0804">Transcription</keyword>
<evidence type="ECO:0000313" key="6">
    <source>
        <dbReference type="Proteomes" id="UP000256952"/>
    </source>
</evidence>
<name>A0A976B0S0_9BURK</name>
<evidence type="ECO:0000259" key="4">
    <source>
        <dbReference type="PROSITE" id="PS50949"/>
    </source>
</evidence>
<keyword evidence="2" id="KW-0238">DNA-binding</keyword>
<dbReference type="GO" id="GO:0003700">
    <property type="term" value="F:DNA-binding transcription factor activity"/>
    <property type="evidence" value="ECO:0007669"/>
    <property type="project" value="InterPro"/>
</dbReference>
<dbReference type="InterPro" id="IPR028978">
    <property type="entry name" value="Chorismate_lyase_/UTRA_dom_sf"/>
</dbReference>
<dbReference type="SUPFAM" id="SSF64288">
    <property type="entry name" value="Chorismate lyase-like"/>
    <property type="match status" value="1"/>
</dbReference>
<dbReference type="PANTHER" id="PTHR44846">
    <property type="entry name" value="MANNOSYL-D-GLYCERATE TRANSPORT/METABOLISM SYSTEM REPRESSOR MNGR-RELATED"/>
    <property type="match status" value="1"/>
</dbReference>
<dbReference type="InterPro" id="IPR011663">
    <property type="entry name" value="UTRA"/>
</dbReference>
<comment type="caution">
    <text evidence="5">The sequence shown here is derived from an EMBL/GenBank/DDBJ whole genome shotgun (WGS) entry which is preliminary data.</text>
</comment>
<dbReference type="InterPro" id="IPR050679">
    <property type="entry name" value="Bact_HTH_transcr_reg"/>
</dbReference>
<feature type="domain" description="HTH gntR-type" evidence="4">
    <location>
        <begin position="35"/>
        <end position="103"/>
    </location>
</feature>
<evidence type="ECO:0000313" key="5">
    <source>
        <dbReference type="EMBL" id="SOZ69310.1"/>
    </source>
</evidence>
<accession>A0A976B0S0</accession>
<dbReference type="Gene3D" id="3.40.1410.10">
    <property type="entry name" value="Chorismate lyase-like"/>
    <property type="match status" value="1"/>
</dbReference>
<dbReference type="Gene3D" id="1.10.10.10">
    <property type="entry name" value="Winged helix-like DNA-binding domain superfamily/Winged helix DNA-binding domain"/>
    <property type="match status" value="1"/>
</dbReference>
<dbReference type="EMBL" id="OFTH01000039">
    <property type="protein sequence ID" value="SOZ69310.1"/>
    <property type="molecule type" value="Genomic_DNA"/>
</dbReference>
<dbReference type="SMART" id="SM00866">
    <property type="entry name" value="UTRA"/>
    <property type="match status" value="1"/>
</dbReference>
<dbReference type="PRINTS" id="PR00035">
    <property type="entry name" value="HTHGNTR"/>
</dbReference>
<keyword evidence="1" id="KW-0805">Transcription regulation</keyword>
<dbReference type="PANTHER" id="PTHR44846:SF1">
    <property type="entry name" value="MANNOSYL-D-GLYCERATE TRANSPORT_METABOLISM SYSTEM REPRESSOR MNGR-RELATED"/>
    <property type="match status" value="1"/>
</dbReference>
<evidence type="ECO:0000256" key="1">
    <source>
        <dbReference type="ARBA" id="ARBA00023015"/>
    </source>
</evidence>
<dbReference type="Pfam" id="PF07702">
    <property type="entry name" value="UTRA"/>
    <property type="match status" value="1"/>
</dbReference>
<dbReference type="AlphaFoldDB" id="A0A976B0S0"/>
<sequence length="268" mass="29504">MVTPVMIGIIRLIDPLMDPHHSVRSRPRGGTDVTLPRFKEIESEIRQRIASNTFGPGAKLPSEAELMAEFGVSRITVRQALSGLHNAGLIEKVNGKGSFVTRPADTPSLGALTGFYETGRARGQLAYGKLASVRLLRAPPHVAAALSLQPGEKVLSVATVRYWDDVAVAYFNLMGPEPLMRRLVQEDVETNDAMALFESRLGYRFRDVAMEASAIPAPADVARKLGVAEGLPLLRLRCTPYDIEGTPLFCADLLFRPDRYAYKWTLTR</sequence>
<evidence type="ECO:0000256" key="3">
    <source>
        <dbReference type="ARBA" id="ARBA00023163"/>
    </source>
</evidence>
<protein>
    <submittedName>
        <fullName evidence="5">Transcriptional regulator, GntR:UbiC family</fullName>
    </submittedName>
</protein>
<gene>
    <name evidence="5" type="ORF">CBM2613_B140097</name>
</gene>
<evidence type="ECO:0000256" key="2">
    <source>
        <dbReference type="ARBA" id="ARBA00023125"/>
    </source>
</evidence>
<dbReference type="GO" id="GO:0045892">
    <property type="term" value="P:negative regulation of DNA-templated transcription"/>
    <property type="evidence" value="ECO:0007669"/>
    <property type="project" value="TreeGrafter"/>
</dbReference>
<reference evidence="5 6" key="1">
    <citation type="submission" date="2018-01" db="EMBL/GenBank/DDBJ databases">
        <authorList>
            <person name="Clerissi C."/>
        </authorList>
    </citation>
    <scope>NUCLEOTIDE SEQUENCE [LARGE SCALE GENOMIC DNA]</scope>
    <source>
        <strain evidence="5">Cupriavidus taiwanensis STM 8556</strain>
    </source>
</reference>
<proteinExistence type="predicted"/>
<organism evidence="5 6">
    <name type="scientific">Cupriavidus taiwanensis</name>
    <dbReference type="NCBI Taxonomy" id="164546"/>
    <lineage>
        <taxon>Bacteria</taxon>
        <taxon>Pseudomonadati</taxon>
        <taxon>Pseudomonadota</taxon>
        <taxon>Betaproteobacteria</taxon>
        <taxon>Burkholderiales</taxon>
        <taxon>Burkholderiaceae</taxon>
        <taxon>Cupriavidus</taxon>
    </lineage>
</organism>
<dbReference type="InterPro" id="IPR036388">
    <property type="entry name" value="WH-like_DNA-bd_sf"/>
</dbReference>
<dbReference type="InterPro" id="IPR000524">
    <property type="entry name" value="Tscrpt_reg_HTH_GntR"/>
</dbReference>
<dbReference type="InterPro" id="IPR036390">
    <property type="entry name" value="WH_DNA-bd_sf"/>
</dbReference>
<dbReference type="Pfam" id="PF00392">
    <property type="entry name" value="GntR"/>
    <property type="match status" value="1"/>
</dbReference>
<dbReference type="CDD" id="cd07377">
    <property type="entry name" value="WHTH_GntR"/>
    <property type="match status" value="1"/>
</dbReference>